<evidence type="ECO:0000313" key="4">
    <source>
        <dbReference type="EMBL" id="GGP76414.1"/>
    </source>
</evidence>
<evidence type="ECO:0000259" key="3">
    <source>
        <dbReference type="PROSITE" id="PS50887"/>
    </source>
</evidence>
<feature type="transmembrane region" description="Helical" evidence="1">
    <location>
        <begin position="38"/>
        <end position="57"/>
    </location>
</feature>
<evidence type="ECO:0000259" key="2">
    <source>
        <dbReference type="PROSITE" id="PS50883"/>
    </source>
</evidence>
<dbReference type="PANTHER" id="PTHR33121:SF71">
    <property type="entry name" value="OXYGEN SENSOR PROTEIN DOSP"/>
    <property type="match status" value="1"/>
</dbReference>
<keyword evidence="1" id="KW-0472">Membrane</keyword>
<dbReference type="Pfam" id="PF00563">
    <property type="entry name" value="EAL"/>
    <property type="match status" value="1"/>
</dbReference>
<feature type="domain" description="GGDEF" evidence="3">
    <location>
        <begin position="132"/>
        <end position="263"/>
    </location>
</feature>
<evidence type="ECO:0000256" key="1">
    <source>
        <dbReference type="SAM" id="Phobius"/>
    </source>
</evidence>
<proteinExistence type="predicted"/>
<gene>
    <name evidence="4" type="ORF">GCM10009410_06050</name>
</gene>
<dbReference type="PROSITE" id="PS50883">
    <property type="entry name" value="EAL"/>
    <property type="match status" value="1"/>
</dbReference>
<dbReference type="SMART" id="SM00052">
    <property type="entry name" value="EAL"/>
    <property type="match status" value="1"/>
</dbReference>
<dbReference type="Gene3D" id="3.20.20.450">
    <property type="entry name" value="EAL domain"/>
    <property type="match status" value="1"/>
</dbReference>
<dbReference type="Pfam" id="PF00990">
    <property type="entry name" value="GGDEF"/>
    <property type="match status" value="1"/>
</dbReference>
<dbReference type="SUPFAM" id="SSF55073">
    <property type="entry name" value="Nucleotide cyclase"/>
    <property type="match status" value="1"/>
</dbReference>
<dbReference type="PANTHER" id="PTHR33121">
    <property type="entry name" value="CYCLIC DI-GMP PHOSPHODIESTERASE PDEF"/>
    <property type="match status" value="1"/>
</dbReference>
<accession>A0ABQ2QDW0</accession>
<feature type="transmembrane region" description="Helical" evidence="1">
    <location>
        <begin position="69"/>
        <end position="93"/>
    </location>
</feature>
<dbReference type="SMART" id="SM00267">
    <property type="entry name" value="GGDEF"/>
    <property type="match status" value="1"/>
</dbReference>
<dbReference type="SUPFAM" id="SSF141868">
    <property type="entry name" value="EAL domain-like"/>
    <property type="match status" value="1"/>
</dbReference>
<name>A0ABQ2QDW0_9GAMM</name>
<dbReference type="PROSITE" id="PS50887">
    <property type="entry name" value="GGDEF"/>
    <property type="match status" value="1"/>
</dbReference>
<protein>
    <submittedName>
        <fullName evidence="4">GGDEF-domain containing protein</fullName>
    </submittedName>
</protein>
<dbReference type="InterPro" id="IPR000160">
    <property type="entry name" value="GGDEF_dom"/>
</dbReference>
<dbReference type="InterPro" id="IPR035919">
    <property type="entry name" value="EAL_sf"/>
</dbReference>
<feature type="domain" description="EAL" evidence="2">
    <location>
        <begin position="272"/>
        <end position="524"/>
    </location>
</feature>
<dbReference type="RefSeq" id="WP_229776989.1">
    <property type="nucleotide sequence ID" value="NZ_BMQW01000001.1"/>
</dbReference>
<keyword evidence="1" id="KW-0812">Transmembrane</keyword>
<dbReference type="Proteomes" id="UP000654004">
    <property type="component" value="Unassembled WGS sequence"/>
</dbReference>
<keyword evidence="1" id="KW-1133">Transmembrane helix</keyword>
<comment type="caution">
    <text evidence="4">The sequence shown here is derived from an EMBL/GenBank/DDBJ whole genome shotgun (WGS) entry which is preliminary data.</text>
</comment>
<dbReference type="CDD" id="cd01949">
    <property type="entry name" value="GGDEF"/>
    <property type="match status" value="1"/>
</dbReference>
<dbReference type="EMBL" id="BMQW01000001">
    <property type="protein sequence ID" value="GGP76414.1"/>
    <property type="molecule type" value="Genomic_DNA"/>
</dbReference>
<keyword evidence="5" id="KW-1185">Reference proteome</keyword>
<dbReference type="InterPro" id="IPR050706">
    <property type="entry name" value="Cyclic-di-GMP_PDE-like"/>
</dbReference>
<dbReference type="Gene3D" id="3.30.70.270">
    <property type="match status" value="1"/>
</dbReference>
<dbReference type="InterPro" id="IPR029787">
    <property type="entry name" value="Nucleotide_cyclase"/>
</dbReference>
<dbReference type="InterPro" id="IPR043128">
    <property type="entry name" value="Rev_trsase/Diguanyl_cyclase"/>
</dbReference>
<organism evidence="4 5">
    <name type="scientific">Shewanella ulleungensis</name>
    <dbReference type="NCBI Taxonomy" id="2282699"/>
    <lineage>
        <taxon>Bacteria</taxon>
        <taxon>Pseudomonadati</taxon>
        <taxon>Pseudomonadota</taxon>
        <taxon>Gammaproteobacteria</taxon>
        <taxon>Alteromonadales</taxon>
        <taxon>Shewanellaceae</taxon>
        <taxon>Shewanella</taxon>
    </lineage>
</organism>
<dbReference type="InterPro" id="IPR001633">
    <property type="entry name" value="EAL_dom"/>
</dbReference>
<dbReference type="NCBIfam" id="TIGR00254">
    <property type="entry name" value="GGDEF"/>
    <property type="match status" value="1"/>
</dbReference>
<reference evidence="5" key="1">
    <citation type="journal article" date="2019" name="Int. J. Syst. Evol. Microbiol.">
        <title>The Global Catalogue of Microorganisms (GCM) 10K type strain sequencing project: providing services to taxonomists for standard genome sequencing and annotation.</title>
        <authorList>
            <consortium name="The Broad Institute Genomics Platform"/>
            <consortium name="The Broad Institute Genome Sequencing Center for Infectious Disease"/>
            <person name="Wu L."/>
            <person name="Ma J."/>
        </authorList>
    </citation>
    <scope>NUCLEOTIDE SEQUENCE [LARGE SCALE GENOMIC DNA]</scope>
    <source>
        <strain evidence="5">JCM 32305</strain>
    </source>
</reference>
<evidence type="ECO:0000313" key="5">
    <source>
        <dbReference type="Proteomes" id="UP000654004"/>
    </source>
</evidence>
<dbReference type="CDD" id="cd01948">
    <property type="entry name" value="EAL"/>
    <property type="match status" value="1"/>
</dbReference>
<sequence length="529" mass="59128">MLQILALLMLVLGIGLLVYSLRAVTDICHKDTSLGWRILRALIVFFIMGYLGVFYYLSDRNQVAPPDIIFCVIMLFGGGFVVLVTRLSLLSLLKVEKLVISERNIALHDSLTGLPNRKYLMDSLTYHVAEAKPFSLLLIDLNRFKQVNDALGHYYGDLLLIEVGKSIQDHLPRSAQLFRLGGDEFAVVDTQVDPSLIVGTINTVHLALENSFSIETYDLLVGASVGVSHYPSQASEIGQLLQQADIAMYSSKSLSAPFCLYNQSLNNNAVEKVNISALLKQAIELQEFELWYQPIVKLDNQQFYGVEALIRWPRPDDSYFCPSLFIPIAEQTTLINQITTWVMQQVAKDMLYFDSLGLALCIHINLSAKDLHDTKLVNKASTLIKNNHTSQKVMFEITESAMMIDAEQAKQTMNYIAKFGGKFSIDDFGTGFSSLEMLRDLPIQQIKIDRSFINNIHHQDADLAIVKSVIYLAKHLACSVVAEGIEHPDTADLIQSLGCDLAQGYFFGKPMPKDSVGQLLHQPIRSSVN</sequence>